<proteinExistence type="predicted"/>
<keyword evidence="2" id="KW-1185">Reference proteome</keyword>
<name>A0A922L5Z1_DERFA</name>
<evidence type="ECO:0000313" key="1">
    <source>
        <dbReference type="EMBL" id="KAH9521576.1"/>
    </source>
</evidence>
<evidence type="ECO:0000313" key="2">
    <source>
        <dbReference type="Proteomes" id="UP000790347"/>
    </source>
</evidence>
<feature type="non-terminal residue" evidence="1">
    <location>
        <position position="1"/>
    </location>
</feature>
<comment type="caution">
    <text evidence="1">The sequence shown here is derived from an EMBL/GenBank/DDBJ whole genome shotgun (WGS) entry which is preliminary data.</text>
</comment>
<feature type="non-terminal residue" evidence="1">
    <location>
        <position position="84"/>
    </location>
</feature>
<dbReference type="EMBL" id="ASGP02000002">
    <property type="protein sequence ID" value="KAH9521576.1"/>
    <property type="molecule type" value="Genomic_DNA"/>
</dbReference>
<protein>
    <submittedName>
        <fullName evidence="1">Uncharacterized protein</fullName>
    </submittedName>
</protein>
<organism evidence="1 2">
    <name type="scientific">Dermatophagoides farinae</name>
    <name type="common">American house dust mite</name>
    <dbReference type="NCBI Taxonomy" id="6954"/>
    <lineage>
        <taxon>Eukaryota</taxon>
        <taxon>Metazoa</taxon>
        <taxon>Ecdysozoa</taxon>
        <taxon>Arthropoda</taxon>
        <taxon>Chelicerata</taxon>
        <taxon>Arachnida</taxon>
        <taxon>Acari</taxon>
        <taxon>Acariformes</taxon>
        <taxon>Sarcoptiformes</taxon>
        <taxon>Astigmata</taxon>
        <taxon>Psoroptidia</taxon>
        <taxon>Analgoidea</taxon>
        <taxon>Pyroglyphidae</taxon>
        <taxon>Dermatophagoidinae</taxon>
        <taxon>Dermatophagoides</taxon>
    </lineage>
</organism>
<dbReference type="AlphaFoldDB" id="A0A922L5Z1"/>
<accession>A0A922L5Z1</accession>
<reference evidence="1" key="2">
    <citation type="journal article" date="2022" name="Res Sq">
        <title>Comparative Genomics Reveals Insights into the Divergent Evolution of Astigmatic Mites and Household Pest Adaptations.</title>
        <authorList>
            <person name="Xiong Q."/>
            <person name="Wan A.T.-Y."/>
            <person name="Liu X.-Y."/>
            <person name="Fung C.S.-H."/>
            <person name="Xiao X."/>
            <person name="Malainual N."/>
            <person name="Hou J."/>
            <person name="Wang L."/>
            <person name="Wang M."/>
            <person name="Yang K."/>
            <person name="Cui Y."/>
            <person name="Leung E."/>
            <person name="Nong W."/>
            <person name="Shin S.-K."/>
            <person name="Au S."/>
            <person name="Jeong K.Y."/>
            <person name="Chew F.T."/>
            <person name="Hui J."/>
            <person name="Leung T.F."/>
            <person name="Tungtrongchitr A."/>
            <person name="Zhong N."/>
            <person name="Liu Z."/>
            <person name="Tsui S."/>
        </authorList>
    </citation>
    <scope>NUCLEOTIDE SEQUENCE</scope>
    <source>
        <strain evidence="1">Derf</strain>
        <tissue evidence="1">Whole organism</tissue>
    </source>
</reference>
<sequence>KAIFCISASYSSIKLGYGYRQIELKKKSKHKIEKILQKCIHFEQCFNGSRSSQKKQQQMDGFLYTIGFNDHHDSSILEHHHPYI</sequence>
<gene>
    <name evidence="1" type="ORF">DERF_005220</name>
</gene>
<dbReference type="Proteomes" id="UP000790347">
    <property type="component" value="Unassembled WGS sequence"/>
</dbReference>
<reference evidence="1" key="1">
    <citation type="submission" date="2013-05" db="EMBL/GenBank/DDBJ databases">
        <authorList>
            <person name="Yim A.K.Y."/>
            <person name="Chan T.F."/>
            <person name="Ji K.M."/>
            <person name="Liu X.Y."/>
            <person name="Zhou J.W."/>
            <person name="Li R.Q."/>
            <person name="Yang K.Y."/>
            <person name="Li J."/>
            <person name="Li M."/>
            <person name="Law P.T.W."/>
            <person name="Wu Y.L."/>
            <person name="Cai Z.L."/>
            <person name="Qin H."/>
            <person name="Bao Y."/>
            <person name="Leung R.K.K."/>
            <person name="Ng P.K.S."/>
            <person name="Zou J."/>
            <person name="Zhong X.J."/>
            <person name="Ran P.X."/>
            <person name="Zhong N.S."/>
            <person name="Liu Z.G."/>
            <person name="Tsui S.K.W."/>
        </authorList>
    </citation>
    <scope>NUCLEOTIDE SEQUENCE</scope>
    <source>
        <strain evidence="1">Derf</strain>
        <tissue evidence="1">Whole organism</tissue>
    </source>
</reference>